<feature type="domain" description="MGS-like" evidence="9">
    <location>
        <begin position="11"/>
        <end position="159"/>
    </location>
</feature>
<dbReference type="EMBL" id="CP121689">
    <property type="protein sequence ID" value="WZL75367.1"/>
    <property type="molecule type" value="Genomic_DNA"/>
</dbReference>
<reference evidence="10 11" key="1">
    <citation type="submission" date="2023-03" db="EMBL/GenBank/DDBJ databases">
        <title>Novel Species.</title>
        <authorList>
            <person name="Ma S."/>
        </authorList>
    </citation>
    <scope>NUCLEOTIDE SEQUENCE [LARGE SCALE GENOMIC DNA]</scope>
    <source>
        <strain evidence="10 11">B11</strain>
    </source>
</reference>
<dbReference type="Gene3D" id="3.40.50.1380">
    <property type="entry name" value="Methylglyoxal synthase-like domain"/>
    <property type="match status" value="1"/>
</dbReference>
<comment type="similarity">
    <text evidence="3 8">Belongs to the PurH family.</text>
</comment>
<comment type="pathway">
    <text evidence="1 8">Purine metabolism; IMP biosynthesis via de novo pathway; IMP from 5-formamido-1-(5-phospho-D-ribosyl)imidazole-4-carboxamide: step 1/1.</text>
</comment>
<comment type="catalytic activity">
    <reaction evidence="8">
        <text>(6R)-10-formyltetrahydrofolate + 5-amino-1-(5-phospho-beta-D-ribosyl)imidazole-4-carboxamide = 5-formamido-1-(5-phospho-D-ribosyl)imidazole-4-carboxamide + (6S)-5,6,7,8-tetrahydrofolate</text>
        <dbReference type="Rhea" id="RHEA:22192"/>
        <dbReference type="ChEBI" id="CHEBI:57453"/>
        <dbReference type="ChEBI" id="CHEBI:58467"/>
        <dbReference type="ChEBI" id="CHEBI:58475"/>
        <dbReference type="ChEBI" id="CHEBI:195366"/>
        <dbReference type="EC" id="2.1.2.3"/>
    </reaction>
</comment>
<dbReference type="Proteomes" id="UP001461341">
    <property type="component" value="Chromosome"/>
</dbReference>
<dbReference type="SMART" id="SM00851">
    <property type="entry name" value="MGS"/>
    <property type="match status" value="1"/>
</dbReference>
<sequence length="528" mass="58167">MLQKPSLKGGKTVIRIKTALLSVSDKSGLQELVAFLYNQGVTLIATGGTARFISEMGIPVKEVSEITGFPEILGGRVKTLHPAVEGGILARRELPQDVEDLQKHNIQPIDLVVCNLYPFEKMIASQEKDLEKVVEEIDIGGVTLLRAAAKNHRYVVTVSSPNQYPELIEEMKKNGGAVSEDKALEWAIKAFSRTALYDSQIANYLSKLSQKEEAEFPEYVNIFLTKKADLRYGENPHQKAAFYQDLSFDTSGFMNHLEQLGGKELSFNNLYDTQAAFALVREFQDPAVVIVKHNNPCGVASDPDLAAAARKALAGDPVSAFGGIVAFNRKVTPESVQVFEKLFLEVVIAPDFEPEALEILTSRKNLRILRAPLAESASFDIKKVDGGLLIQDVDAIDLEKEKIQIVTQKQPTEKEWEDLYFAWKVAKFVKSNAIVLAKNKQTVGIGAGQMSRIDALKIAVIKAQNQTQGSVLASDAFFPFKDVVEEAAKYGVTAIIQPGGSIRDQESIEACNRLGISMVFTGIRHFKH</sequence>
<evidence type="ECO:0000256" key="7">
    <source>
        <dbReference type="ARBA" id="ARBA00023268"/>
    </source>
</evidence>
<evidence type="ECO:0000313" key="11">
    <source>
        <dbReference type="Proteomes" id="UP001461341"/>
    </source>
</evidence>
<keyword evidence="7 8" id="KW-0511">Multifunctional enzyme</keyword>
<accession>A0ABZ2Y930</accession>
<evidence type="ECO:0000256" key="4">
    <source>
        <dbReference type="ARBA" id="ARBA00022679"/>
    </source>
</evidence>
<evidence type="ECO:0000256" key="2">
    <source>
        <dbReference type="ARBA" id="ARBA00004954"/>
    </source>
</evidence>
<dbReference type="EC" id="3.5.4.10" evidence="8"/>
<dbReference type="CDD" id="cd01421">
    <property type="entry name" value="IMPCH"/>
    <property type="match status" value="1"/>
</dbReference>
<evidence type="ECO:0000256" key="3">
    <source>
        <dbReference type="ARBA" id="ARBA00007667"/>
    </source>
</evidence>
<dbReference type="NCBIfam" id="NF002049">
    <property type="entry name" value="PRK00881.1"/>
    <property type="match status" value="1"/>
</dbReference>
<dbReference type="InterPro" id="IPR002695">
    <property type="entry name" value="PurH-like"/>
</dbReference>
<comment type="pathway">
    <text evidence="2 8">Purine metabolism; IMP biosynthesis via de novo pathway; 5-formamido-1-(5-phospho-D-ribosyl)imidazole-4-carboxamide from 5-amino-1-(5-phospho-D-ribosyl)imidazole-4-carboxamide (10-formyl THF route): step 1/1.</text>
</comment>
<dbReference type="NCBIfam" id="TIGR00355">
    <property type="entry name" value="purH"/>
    <property type="match status" value="1"/>
</dbReference>
<dbReference type="InterPro" id="IPR016193">
    <property type="entry name" value="Cytidine_deaminase-like"/>
</dbReference>
<evidence type="ECO:0000313" key="10">
    <source>
        <dbReference type="EMBL" id="WZL75367.1"/>
    </source>
</evidence>
<dbReference type="GO" id="GO:0004643">
    <property type="term" value="F:phosphoribosylaminoimidazolecarboxamide formyltransferase activity"/>
    <property type="evidence" value="ECO:0007669"/>
    <property type="project" value="UniProtKB-EC"/>
</dbReference>
<dbReference type="SMART" id="SM00798">
    <property type="entry name" value="AICARFT_IMPCHas"/>
    <property type="match status" value="1"/>
</dbReference>
<evidence type="ECO:0000259" key="9">
    <source>
        <dbReference type="PROSITE" id="PS51855"/>
    </source>
</evidence>
<evidence type="ECO:0000256" key="1">
    <source>
        <dbReference type="ARBA" id="ARBA00004844"/>
    </source>
</evidence>
<gene>
    <name evidence="8 10" type="primary">purH</name>
    <name evidence="10" type="ORF">QBE54_07140</name>
</gene>
<keyword evidence="11" id="KW-1185">Reference proteome</keyword>
<organism evidence="10 11">
    <name type="scientific">Thermatribacter velox</name>
    <dbReference type="NCBI Taxonomy" id="3039681"/>
    <lineage>
        <taxon>Bacteria</taxon>
        <taxon>Pseudomonadati</taxon>
        <taxon>Atribacterota</taxon>
        <taxon>Atribacteria</taxon>
        <taxon>Atribacterales</taxon>
        <taxon>Thermatribacteraceae</taxon>
        <taxon>Thermatribacter</taxon>
    </lineage>
</organism>
<dbReference type="HAMAP" id="MF_00139">
    <property type="entry name" value="PurH"/>
    <property type="match status" value="1"/>
</dbReference>
<comment type="catalytic activity">
    <reaction evidence="8">
        <text>IMP + H2O = 5-formamido-1-(5-phospho-D-ribosyl)imidazole-4-carboxamide</text>
        <dbReference type="Rhea" id="RHEA:18445"/>
        <dbReference type="ChEBI" id="CHEBI:15377"/>
        <dbReference type="ChEBI" id="CHEBI:58053"/>
        <dbReference type="ChEBI" id="CHEBI:58467"/>
        <dbReference type="EC" id="3.5.4.10"/>
    </reaction>
</comment>
<keyword evidence="5 8" id="KW-0658">Purine biosynthesis</keyword>
<dbReference type="Pfam" id="PF01808">
    <property type="entry name" value="AICARFT_IMPCHas"/>
    <property type="match status" value="1"/>
</dbReference>
<dbReference type="SUPFAM" id="SSF53927">
    <property type="entry name" value="Cytidine deaminase-like"/>
    <property type="match status" value="1"/>
</dbReference>
<dbReference type="RefSeq" id="WP_369017514.1">
    <property type="nucleotide sequence ID" value="NZ_CP121689.1"/>
</dbReference>
<dbReference type="PIRSF" id="PIRSF000414">
    <property type="entry name" value="AICARFT_IMPCHas"/>
    <property type="match status" value="1"/>
</dbReference>
<dbReference type="Gene3D" id="3.40.140.20">
    <property type="match status" value="2"/>
</dbReference>
<dbReference type="PANTHER" id="PTHR11692">
    <property type="entry name" value="BIFUNCTIONAL PURINE BIOSYNTHESIS PROTEIN PURH"/>
    <property type="match status" value="1"/>
</dbReference>
<dbReference type="PROSITE" id="PS51855">
    <property type="entry name" value="MGS"/>
    <property type="match status" value="1"/>
</dbReference>
<keyword evidence="6 8" id="KW-0378">Hydrolase</keyword>
<protein>
    <recommendedName>
        <fullName evidence="8">Bifunctional purine biosynthesis protein PurH</fullName>
    </recommendedName>
    <domain>
        <recommendedName>
            <fullName evidence="8">Phosphoribosylaminoimidazolecarboxamide formyltransferase</fullName>
            <ecNumber evidence="8">2.1.2.3</ecNumber>
        </recommendedName>
        <alternativeName>
            <fullName evidence="8">AICAR transformylase</fullName>
        </alternativeName>
    </domain>
    <domain>
        <recommendedName>
            <fullName evidence="8">IMP cyclohydrolase</fullName>
            <ecNumber evidence="8">3.5.4.10</ecNumber>
        </recommendedName>
        <alternativeName>
            <fullName evidence="8">ATIC</fullName>
        </alternativeName>
        <alternativeName>
            <fullName evidence="8">IMP synthase</fullName>
        </alternativeName>
        <alternativeName>
            <fullName evidence="8">Inosinicase</fullName>
        </alternativeName>
    </domain>
</protein>
<keyword evidence="4 8" id="KW-0808">Transferase</keyword>
<dbReference type="PANTHER" id="PTHR11692:SF0">
    <property type="entry name" value="BIFUNCTIONAL PURINE BIOSYNTHESIS PROTEIN ATIC"/>
    <property type="match status" value="1"/>
</dbReference>
<dbReference type="SUPFAM" id="SSF52335">
    <property type="entry name" value="Methylglyoxal synthase-like"/>
    <property type="match status" value="1"/>
</dbReference>
<dbReference type="InterPro" id="IPR036914">
    <property type="entry name" value="MGS-like_dom_sf"/>
</dbReference>
<proteinExistence type="inferred from homology"/>
<evidence type="ECO:0000256" key="6">
    <source>
        <dbReference type="ARBA" id="ARBA00022801"/>
    </source>
</evidence>
<dbReference type="InterPro" id="IPR024051">
    <property type="entry name" value="AICAR_Tfase_dup_dom_sf"/>
</dbReference>
<evidence type="ECO:0000256" key="8">
    <source>
        <dbReference type="HAMAP-Rule" id="MF_00139"/>
    </source>
</evidence>
<name>A0ABZ2Y930_9BACT</name>
<dbReference type="InterPro" id="IPR011607">
    <property type="entry name" value="MGS-like_dom"/>
</dbReference>
<dbReference type="Pfam" id="PF02142">
    <property type="entry name" value="MGS"/>
    <property type="match status" value="1"/>
</dbReference>
<dbReference type="GO" id="GO:0003937">
    <property type="term" value="F:IMP cyclohydrolase activity"/>
    <property type="evidence" value="ECO:0007669"/>
    <property type="project" value="UniProtKB-EC"/>
</dbReference>
<comment type="domain">
    <text evidence="8">The IMP cyclohydrolase activity resides in the N-terminal region.</text>
</comment>
<evidence type="ECO:0000256" key="5">
    <source>
        <dbReference type="ARBA" id="ARBA00022755"/>
    </source>
</evidence>
<dbReference type="EC" id="2.1.2.3" evidence="8"/>